<dbReference type="PANTHER" id="PTHR23518:SF2">
    <property type="entry name" value="MAJOR FACILITATOR SUPERFAMILY TRANSPORTER"/>
    <property type="match status" value="1"/>
</dbReference>
<comment type="caution">
    <text evidence="7">The sequence shown here is derived from an EMBL/GenBank/DDBJ whole genome shotgun (WGS) entry which is preliminary data.</text>
</comment>
<dbReference type="OrthoDB" id="9803985at2"/>
<dbReference type="AlphaFoldDB" id="A0A4R4ZH72"/>
<sequence length="416" mass="43429">MYLAGTRAADQAEARATPAGTVIRRVPGTVVALGVVSLVTDISSEMVTAILPLYLVFGLGLNPLQFGLLDGLYAGATAVLRLVGGHVADRWQRLKAVAGIGYGVSAVAKLGFLAAGSSVPAIGAVLAIDRAGKGVRTAPRDALISLSSPPETMGRSFGVHRAMDTVGAFLGPLAATAVLWAALGDYDAVFVTSFSLATCAVLLLVVLVPNRTRLAAEPVPGKAKPSYRAMLGLLREASFRRCCIWAAALGLFTVTDSFLYLALQRRWDIDGRLFPLLPLGTTGVFLLLAIPLGRLGDRVGRWKIFIAGHLALVVAVLLVCGPIGNWWLALALHGAFYAATDGVLPAAAGPMLPEGLRASGLAVLQTGQALARMVSAVTVGLLWTLWDVRPALLLFTAALLMVTVAAAVVRPLEATR</sequence>
<dbReference type="CDD" id="cd17370">
    <property type="entry name" value="MFS_MJ1317_like"/>
    <property type="match status" value="1"/>
</dbReference>
<dbReference type="SUPFAM" id="SSF103473">
    <property type="entry name" value="MFS general substrate transporter"/>
    <property type="match status" value="1"/>
</dbReference>
<dbReference type="PANTHER" id="PTHR23518">
    <property type="entry name" value="C-METHYLTRANSFERASE"/>
    <property type="match status" value="1"/>
</dbReference>
<dbReference type="InterPro" id="IPR036259">
    <property type="entry name" value="MFS_trans_sf"/>
</dbReference>
<dbReference type="GO" id="GO:0022857">
    <property type="term" value="F:transmembrane transporter activity"/>
    <property type="evidence" value="ECO:0007669"/>
    <property type="project" value="InterPro"/>
</dbReference>
<dbReference type="GO" id="GO:0005886">
    <property type="term" value="C:plasma membrane"/>
    <property type="evidence" value="ECO:0007669"/>
    <property type="project" value="UniProtKB-SubCell"/>
</dbReference>
<reference evidence="7 8" key="1">
    <citation type="submission" date="2019-03" db="EMBL/GenBank/DDBJ databases">
        <title>Draft genome sequences of novel Actinobacteria.</title>
        <authorList>
            <person name="Sahin N."/>
            <person name="Ay H."/>
            <person name="Saygin H."/>
        </authorList>
    </citation>
    <scope>NUCLEOTIDE SEQUENCE [LARGE SCALE GENOMIC DNA]</scope>
    <source>
        <strain evidence="7 8">JCM 13523</strain>
    </source>
</reference>
<evidence type="ECO:0000256" key="3">
    <source>
        <dbReference type="ARBA" id="ARBA00022989"/>
    </source>
</evidence>
<evidence type="ECO:0000313" key="8">
    <source>
        <dbReference type="Proteomes" id="UP000295124"/>
    </source>
</evidence>
<feature type="transmembrane region" description="Helical" evidence="5">
    <location>
        <begin position="242"/>
        <end position="261"/>
    </location>
</feature>
<dbReference type="Proteomes" id="UP000295124">
    <property type="component" value="Unassembled WGS sequence"/>
</dbReference>
<proteinExistence type="predicted"/>
<keyword evidence="2 5" id="KW-0812">Transmembrane</keyword>
<gene>
    <name evidence="7" type="ORF">E1263_21250</name>
</gene>
<evidence type="ECO:0000256" key="2">
    <source>
        <dbReference type="ARBA" id="ARBA00022692"/>
    </source>
</evidence>
<dbReference type="InterPro" id="IPR020846">
    <property type="entry name" value="MFS_dom"/>
</dbReference>
<evidence type="ECO:0000256" key="5">
    <source>
        <dbReference type="SAM" id="Phobius"/>
    </source>
</evidence>
<organism evidence="7 8">
    <name type="scientific">Kribbella antibiotica</name>
    <dbReference type="NCBI Taxonomy" id="190195"/>
    <lineage>
        <taxon>Bacteria</taxon>
        <taxon>Bacillati</taxon>
        <taxon>Actinomycetota</taxon>
        <taxon>Actinomycetes</taxon>
        <taxon>Propionibacteriales</taxon>
        <taxon>Kribbellaceae</taxon>
        <taxon>Kribbella</taxon>
    </lineage>
</organism>
<keyword evidence="3 5" id="KW-1133">Transmembrane helix</keyword>
<dbReference type="EMBL" id="SMKX01000061">
    <property type="protein sequence ID" value="TDD57991.1"/>
    <property type="molecule type" value="Genomic_DNA"/>
</dbReference>
<feature type="transmembrane region" description="Helical" evidence="5">
    <location>
        <begin position="189"/>
        <end position="208"/>
    </location>
</feature>
<dbReference type="Gene3D" id="1.20.1250.20">
    <property type="entry name" value="MFS general substrate transporter like domains"/>
    <property type="match status" value="1"/>
</dbReference>
<dbReference type="RefSeq" id="WP_132170020.1">
    <property type="nucleotide sequence ID" value="NZ_SMKX01000061.1"/>
</dbReference>
<evidence type="ECO:0000313" key="7">
    <source>
        <dbReference type="EMBL" id="TDD57991.1"/>
    </source>
</evidence>
<feature type="transmembrane region" description="Helical" evidence="5">
    <location>
        <begin position="304"/>
        <end position="324"/>
    </location>
</feature>
<feature type="transmembrane region" description="Helical" evidence="5">
    <location>
        <begin position="392"/>
        <end position="412"/>
    </location>
</feature>
<feature type="domain" description="Major facilitator superfamily (MFS) profile" evidence="6">
    <location>
        <begin position="29"/>
        <end position="414"/>
    </location>
</feature>
<protein>
    <submittedName>
        <fullName evidence="7">MFS transporter</fullName>
    </submittedName>
</protein>
<feature type="transmembrane region" description="Helical" evidence="5">
    <location>
        <begin position="273"/>
        <end position="292"/>
    </location>
</feature>
<keyword evidence="4 5" id="KW-0472">Membrane</keyword>
<comment type="subcellular location">
    <subcellularLocation>
        <location evidence="1">Cell membrane</location>
        <topology evidence="1">Multi-pass membrane protein</topology>
    </subcellularLocation>
</comment>
<dbReference type="InterPro" id="IPR011701">
    <property type="entry name" value="MFS"/>
</dbReference>
<feature type="transmembrane region" description="Helical" evidence="5">
    <location>
        <begin position="162"/>
        <end position="183"/>
    </location>
</feature>
<dbReference type="PROSITE" id="PS50850">
    <property type="entry name" value="MFS"/>
    <property type="match status" value="1"/>
</dbReference>
<evidence type="ECO:0000256" key="4">
    <source>
        <dbReference type="ARBA" id="ARBA00023136"/>
    </source>
</evidence>
<accession>A0A4R4ZH72</accession>
<keyword evidence="8" id="KW-1185">Reference proteome</keyword>
<evidence type="ECO:0000259" key="6">
    <source>
        <dbReference type="PROSITE" id="PS50850"/>
    </source>
</evidence>
<dbReference type="Pfam" id="PF07690">
    <property type="entry name" value="MFS_1"/>
    <property type="match status" value="2"/>
</dbReference>
<evidence type="ECO:0000256" key="1">
    <source>
        <dbReference type="ARBA" id="ARBA00004651"/>
    </source>
</evidence>
<name>A0A4R4ZH72_9ACTN</name>